<dbReference type="OMA" id="DNKKNCL"/>
<reference evidence="1" key="3">
    <citation type="submission" date="2025-09" db="UniProtKB">
        <authorList>
            <consortium name="Ensembl"/>
        </authorList>
    </citation>
    <scope>IDENTIFICATION</scope>
</reference>
<protein>
    <submittedName>
        <fullName evidence="1">Uncharacterized protein</fullName>
    </submittedName>
</protein>
<proteinExistence type="predicted"/>
<keyword evidence="2" id="KW-1185">Reference proteome</keyword>
<evidence type="ECO:0000313" key="2">
    <source>
        <dbReference type="Proteomes" id="UP000233180"/>
    </source>
</evidence>
<reference evidence="1" key="2">
    <citation type="submission" date="2025-08" db="UniProtKB">
        <authorList>
            <consortium name="Ensembl"/>
        </authorList>
    </citation>
    <scope>IDENTIFICATION</scope>
</reference>
<organism evidence="1 2">
    <name type="scientific">Rhinopithecus bieti</name>
    <name type="common">Black snub-nosed monkey</name>
    <name type="synonym">Pygathrix bieti</name>
    <dbReference type="NCBI Taxonomy" id="61621"/>
    <lineage>
        <taxon>Eukaryota</taxon>
        <taxon>Metazoa</taxon>
        <taxon>Chordata</taxon>
        <taxon>Craniata</taxon>
        <taxon>Vertebrata</taxon>
        <taxon>Euteleostomi</taxon>
        <taxon>Mammalia</taxon>
        <taxon>Eutheria</taxon>
        <taxon>Euarchontoglires</taxon>
        <taxon>Primates</taxon>
        <taxon>Haplorrhini</taxon>
        <taxon>Catarrhini</taxon>
        <taxon>Cercopithecidae</taxon>
        <taxon>Colobinae</taxon>
        <taxon>Rhinopithecus</taxon>
    </lineage>
</organism>
<reference evidence="1 2" key="1">
    <citation type="submission" date="2016-06" db="EMBL/GenBank/DDBJ databases">
        <title>Genome of Rhinopithecus bieti.</title>
        <authorList>
            <person name="Wu"/>
            <person name="C.-I. and Zhang"/>
            <person name="Y."/>
        </authorList>
    </citation>
    <scope>NUCLEOTIDE SEQUENCE</scope>
</reference>
<dbReference type="Proteomes" id="UP000233180">
    <property type="component" value="Unassembled WGS sequence"/>
</dbReference>
<dbReference type="AlphaFoldDB" id="A0A2K6MHP7"/>
<dbReference type="Ensembl" id="ENSRBIT00000059292.1">
    <property type="protein sequence ID" value="ENSRBIP00000035298.1"/>
    <property type="gene ID" value="ENSRBIG00000041314.1"/>
</dbReference>
<sequence length="115" mass="12391">MAIVYSISTCCILVLDNKKNCLPEPFTPDKPLPINAFSFSTDRRPGEGCWGPSGRKCLGEGKSNRAGLRGYTVHAYNKGDGCVGTHPEMAHCGSATLAPPRSLLEMQAQVPPNTW</sequence>
<accession>A0A2K6MHP7</accession>
<name>A0A2K6MHP7_RHIBE</name>
<dbReference type="GeneTree" id="ENSGT00910000146968"/>
<evidence type="ECO:0000313" key="1">
    <source>
        <dbReference type="Ensembl" id="ENSRBIP00000035298.1"/>
    </source>
</evidence>